<evidence type="ECO:0000259" key="5">
    <source>
        <dbReference type="PROSITE" id="PS50893"/>
    </source>
</evidence>
<evidence type="ECO:0000256" key="4">
    <source>
        <dbReference type="SAM" id="MobiDB-lite"/>
    </source>
</evidence>
<proteinExistence type="predicted"/>
<evidence type="ECO:0000313" key="6">
    <source>
        <dbReference type="EMBL" id="BBJ04203.1"/>
    </source>
</evidence>
<dbReference type="InterPro" id="IPR027417">
    <property type="entry name" value="P-loop_NTPase"/>
</dbReference>
<keyword evidence="2" id="KW-0547">Nucleotide-binding</keyword>
<dbReference type="Gene3D" id="3.40.50.300">
    <property type="entry name" value="P-loop containing nucleotide triphosphate hydrolases"/>
    <property type="match status" value="1"/>
</dbReference>
<dbReference type="PANTHER" id="PTHR45772">
    <property type="entry name" value="CONSERVED COMPONENT OF ABC TRANSPORTER FOR NATURAL AMINO ACIDS-RELATED"/>
    <property type="match status" value="1"/>
</dbReference>
<evidence type="ECO:0000256" key="2">
    <source>
        <dbReference type="ARBA" id="ARBA00022741"/>
    </source>
</evidence>
<name>A0A455WD53_MARNT</name>
<evidence type="ECO:0000256" key="3">
    <source>
        <dbReference type="ARBA" id="ARBA00022840"/>
    </source>
</evidence>
<dbReference type="GO" id="GO:0005886">
    <property type="term" value="C:plasma membrane"/>
    <property type="evidence" value="ECO:0007669"/>
    <property type="project" value="TreeGrafter"/>
</dbReference>
<keyword evidence="3 6" id="KW-0067">ATP-binding</keyword>
<dbReference type="SMART" id="SM00382">
    <property type="entry name" value="AAA"/>
    <property type="match status" value="1"/>
</dbReference>
<accession>A0A455WD53</accession>
<feature type="region of interest" description="Disordered" evidence="4">
    <location>
        <begin position="263"/>
        <end position="286"/>
    </location>
</feature>
<dbReference type="InterPro" id="IPR003439">
    <property type="entry name" value="ABC_transporter-like_ATP-bd"/>
</dbReference>
<keyword evidence="1" id="KW-0813">Transport</keyword>
<feature type="domain" description="ABC transporter" evidence="5">
    <location>
        <begin position="14"/>
        <end position="262"/>
    </location>
</feature>
<dbReference type="FunFam" id="3.40.50.300:FF:000421">
    <property type="entry name" value="Branched-chain amino acid ABC transporter ATP-binding protein"/>
    <property type="match status" value="1"/>
</dbReference>
<reference evidence="6" key="1">
    <citation type="submission" date="2019-03" db="EMBL/GenBank/DDBJ databases">
        <title>Whole genome analysis of nitrate-reducing bacteria Marinobacter hydrocarbonoclasticus YB03.</title>
        <authorList>
            <person name="Azam A.H."/>
            <person name="Yuk S.R."/>
            <person name="Kamarisima K."/>
            <person name="Miyanaga K."/>
            <person name="Tanji Y."/>
        </authorList>
    </citation>
    <scope>NUCLEOTIDE SEQUENCE</scope>
    <source>
        <strain evidence="6">YB03</strain>
    </source>
</reference>
<dbReference type="GO" id="GO:0016887">
    <property type="term" value="F:ATP hydrolysis activity"/>
    <property type="evidence" value="ECO:0007669"/>
    <property type="project" value="InterPro"/>
</dbReference>
<dbReference type="InterPro" id="IPR032823">
    <property type="entry name" value="BCA_ABC_TP_C"/>
</dbReference>
<evidence type="ECO:0000256" key="1">
    <source>
        <dbReference type="ARBA" id="ARBA00022448"/>
    </source>
</evidence>
<sequence>MSVIATTAGVSEVLAAVDVSLEFQGVRALDQVSFSIREGEICALIGPNGAGKSSLLNVLNGIYQPSDGFIRAQDQALRAPSPQRVARQGIARTFQHLGLFPGMTVLENVLTGRALKHQAHWMVQALGLPAARRAEISQTRSADAVLEFVGIAPWRNVPVSELSYGLQKKVDLARALASEPSILLLDEPMAGLNKVDKEEMAQLITRINREHKVTVVIIEHDIGVVMGLSDHIIVLDHGQKIGDGSPAQVRANPAVIEAYLGTGEGTEEHKGKVDAPVARPQPAVAL</sequence>
<dbReference type="Pfam" id="PF00005">
    <property type="entry name" value="ABC_tran"/>
    <property type="match status" value="1"/>
</dbReference>
<dbReference type="PROSITE" id="PS50893">
    <property type="entry name" value="ABC_TRANSPORTER_2"/>
    <property type="match status" value="1"/>
</dbReference>
<dbReference type="PANTHER" id="PTHR45772:SF1">
    <property type="entry name" value="ABC TRANSPORTER ATP-BINDING PROTEIN"/>
    <property type="match status" value="1"/>
</dbReference>
<dbReference type="SUPFAM" id="SSF52540">
    <property type="entry name" value="P-loop containing nucleoside triphosphate hydrolases"/>
    <property type="match status" value="1"/>
</dbReference>
<dbReference type="EMBL" id="AP019537">
    <property type="protein sequence ID" value="BBJ04203.1"/>
    <property type="molecule type" value="Genomic_DNA"/>
</dbReference>
<dbReference type="InterPro" id="IPR003593">
    <property type="entry name" value="AAA+_ATPase"/>
</dbReference>
<dbReference type="GO" id="GO:0005524">
    <property type="term" value="F:ATP binding"/>
    <property type="evidence" value="ECO:0007669"/>
    <property type="project" value="UniProtKB-KW"/>
</dbReference>
<dbReference type="AlphaFoldDB" id="A0A455WD53"/>
<dbReference type="InterPro" id="IPR051120">
    <property type="entry name" value="ABC_AA/LPS_Transport"/>
</dbReference>
<dbReference type="CDD" id="cd03219">
    <property type="entry name" value="ABC_Mj1267_LivG_branched"/>
    <property type="match status" value="1"/>
</dbReference>
<organism evidence="6">
    <name type="scientific">Marinobacter nauticus</name>
    <name type="common">Marinobacter hydrocarbonoclasticus</name>
    <name type="synonym">Marinobacter aquaeolei</name>
    <dbReference type="NCBI Taxonomy" id="2743"/>
    <lineage>
        <taxon>Bacteria</taxon>
        <taxon>Pseudomonadati</taxon>
        <taxon>Pseudomonadota</taxon>
        <taxon>Gammaproteobacteria</taxon>
        <taxon>Pseudomonadales</taxon>
        <taxon>Marinobacteraceae</taxon>
        <taxon>Marinobacter</taxon>
    </lineage>
</organism>
<protein>
    <submittedName>
        <fullName evidence="6">ABC transporter ATP-binding protein</fullName>
    </submittedName>
</protein>
<dbReference type="Pfam" id="PF12399">
    <property type="entry name" value="BCA_ABC_TP_C"/>
    <property type="match status" value="1"/>
</dbReference>
<gene>
    <name evidence="6" type="ORF">YBY_20520</name>
</gene>